<evidence type="ECO:0000256" key="1">
    <source>
        <dbReference type="SAM" id="MobiDB-lite"/>
    </source>
</evidence>
<dbReference type="HOGENOM" id="CLU_3107883_0_0_1"/>
<gene>
    <name evidence="2" type="ORF">SERLADRAFT_460211</name>
</gene>
<sequence>MVMRSSCLSSQVIKHPASRKPQQTVFVPLQTQNGRLALCGCPKPSDNTCPR</sequence>
<proteinExistence type="predicted"/>
<dbReference type="Proteomes" id="UP000008064">
    <property type="component" value="Unassembled WGS sequence"/>
</dbReference>
<organism>
    <name type="scientific">Serpula lacrymans var. lacrymans (strain S7.9)</name>
    <name type="common">Dry rot fungus</name>
    <dbReference type="NCBI Taxonomy" id="578457"/>
    <lineage>
        <taxon>Eukaryota</taxon>
        <taxon>Fungi</taxon>
        <taxon>Dikarya</taxon>
        <taxon>Basidiomycota</taxon>
        <taxon>Agaricomycotina</taxon>
        <taxon>Agaricomycetes</taxon>
        <taxon>Agaricomycetidae</taxon>
        <taxon>Boletales</taxon>
        <taxon>Coniophorineae</taxon>
        <taxon>Serpulaceae</taxon>
        <taxon>Serpula</taxon>
    </lineage>
</organism>
<dbReference type="EMBL" id="GL945431">
    <property type="protein sequence ID" value="EGO27206.1"/>
    <property type="molecule type" value="Genomic_DNA"/>
</dbReference>
<feature type="region of interest" description="Disordered" evidence="1">
    <location>
        <begin position="1"/>
        <end position="21"/>
    </location>
</feature>
<dbReference type="AlphaFoldDB" id="F8NPJ6"/>
<dbReference type="RefSeq" id="XP_007315297.1">
    <property type="nucleotide sequence ID" value="XM_007315235.1"/>
</dbReference>
<accession>F8NPJ6</accession>
<reference evidence="2" key="1">
    <citation type="submission" date="2011-04" db="EMBL/GenBank/DDBJ databases">
        <title>Evolution of plant cell wall degrading machinery underlies the functional diversity of forest fungi.</title>
        <authorList>
            <consortium name="US DOE Joint Genome Institute (JGI-PGF)"/>
            <person name="Eastwood D.C."/>
            <person name="Floudas D."/>
            <person name="Binder M."/>
            <person name="Majcherczyk A."/>
            <person name="Schneider P."/>
            <person name="Aerts A."/>
            <person name="Asiegbu F.O."/>
            <person name="Baker S.E."/>
            <person name="Barry K."/>
            <person name="Bendiksby M."/>
            <person name="Blumentritt M."/>
            <person name="Coutinho P.M."/>
            <person name="Cullen D."/>
            <person name="Cullen D."/>
            <person name="Gathman A."/>
            <person name="Goodell B."/>
            <person name="Henrissat B."/>
            <person name="Ihrmark K."/>
            <person name="Kauserud H."/>
            <person name="Kohler A."/>
            <person name="LaButti K."/>
            <person name="Lapidus A."/>
            <person name="Lavin J.L."/>
            <person name="Lee Y.-H."/>
            <person name="Lindquist E."/>
            <person name="Lilly W."/>
            <person name="Lucas S."/>
            <person name="Morin E."/>
            <person name="Murat C."/>
            <person name="Oguiza J.A."/>
            <person name="Park J."/>
            <person name="Pisabarro A.G."/>
            <person name="Riley R."/>
            <person name="Rosling A."/>
            <person name="Salamov A."/>
            <person name="Schmidt O."/>
            <person name="Schmutz J."/>
            <person name="Skrede I."/>
            <person name="Stenlid J."/>
            <person name="Wiebenga A."/>
            <person name="Xie X."/>
            <person name="Kues U."/>
            <person name="Hibbett D.S."/>
            <person name="Hoffmeister D."/>
            <person name="Hogberg N."/>
            <person name="Martin F."/>
            <person name="Grigoriev I.V."/>
            <person name="Watkinson S.C."/>
        </authorList>
    </citation>
    <scope>NUCLEOTIDE SEQUENCE</scope>
    <source>
        <strain evidence="2">S7.9</strain>
    </source>
</reference>
<name>F8NPJ6_SERL9</name>
<feature type="compositionally biased region" description="Polar residues" evidence="1">
    <location>
        <begin position="1"/>
        <end position="12"/>
    </location>
</feature>
<dbReference type="GeneID" id="18818049"/>
<protein>
    <submittedName>
        <fullName evidence="2">Uncharacterized protein</fullName>
    </submittedName>
</protein>
<evidence type="ECO:0000313" key="2">
    <source>
        <dbReference type="EMBL" id="EGO27206.1"/>
    </source>
</evidence>
<dbReference type="KEGG" id="sla:SERLADRAFT_460211"/>